<dbReference type="Pfam" id="PF12840">
    <property type="entry name" value="HTH_20"/>
    <property type="match status" value="1"/>
</dbReference>
<comment type="caution">
    <text evidence="2">The sequence shown here is derived from an EMBL/GenBank/DDBJ whole genome shotgun (WGS) entry which is preliminary data.</text>
</comment>
<evidence type="ECO:0000313" key="2">
    <source>
        <dbReference type="EMBL" id="MBD8062242.1"/>
    </source>
</evidence>
<organism evidence="2 3">
    <name type="scientific">Oceanitalea stevensii</name>
    <dbReference type="NCBI Taxonomy" id="2763072"/>
    <lineage>
        <taxon>Bacteria</taxon>
        <taxon>Bacillati</taxon>
        <taxon>Actinomycetota</taxon>
        <taxon>Actinomycetes</taxon>
        <taxon>Micrococcales</taxon>
        <taxon>Bogoriellaceae</taxon>
        <taxon>Georgenia</taxon>
    </lineage>
</organism>
<sequence length="238" mass="25223">MSETSVESATQDRVLRLVVEHGPVSAAELARLLALTPAGVRRHIAALERDERIVVHEPSGPGQRRRGRPARYYVATDTGRSGLSQAYSDLATHALQFIGDVAGPDAVDHFANQRVSGLEERYAPVVEAAGEDVADRARALAGALTQDGYAATVRSVGPRGLAVQLCQGNCPVLAVAESYHQLCDAETRAFSRLLGVHVQRLATLAGGEHVCTTHIPTTVPTGRPSTTPSPHGDETEGI</sequence>
<dbReference type="InterPro" id="IPR036390">
    <property type="entry name" value="WH_DNA-bd_sf"/>
</dbReference>
<protein>
    <submittedName>
        <fullName evidence="2">Winged helix-turn-helix transcriptional regulator</fullName>
    </submittedName>
</protein>
<dbReference type="InterPro" id="IPR036388">
    <property type="entry name" value="WH-like_DNA-bd_sf"/>
</dbReference>
<reference evidence="2 3" key="1">
    <citation type="submission" date="2020-08" db="EMBL/GenBank/DDBJ databases">
        <title>A Genomic Blueprint of the Chicken Gut Microbiome.</title>
        <authorList>
            <person name="Gilroy R."/>
            <person name="Ravi A."/>
            <person name="Getino M."/>
            <person name="Pursley I."/>
            <person name="Horton D.L."/>
            <person name="Alikhan N.-F."/>
            <person name="Baker D."/>
            <person name="Gharbi K."/>
            <person name="Hall N."/>
            <person name="Watson M."/>
            <person name="Adriaenssens E.M."/>
            <person name="Foster-Nyarko E."/>
            <person name="Jarju S."/>
            <person name="Secka A."/>
            <person name="Antonio M."/>
            <person name="Oren A."/>
            <person name="Chaudhuri R."/>
            <person name="La Ragione R.M."/>
            <person name="Hildebrand F."/>
            <person name="Pallen M.J."/>
        </authorList>
    </citation>
    <scope>NUCLEOTIDE SEQUENCE [LARGE SCALE GENOMIC DNA]</scope>
    <source>
        <strain evidence="2 3">Sa1BUA1</strain>
    </source>
</reference>
<gene>
    <name evidence="2" type="ORF">H9624_07885</name>
</gene>
<dbReference type="Gene3D" id="1.10.10.10">
    <property type="entry name" value="Winged helix-like DNA-binding domain superfamily/Winged helix DNA-binding domain"/>
    <property type="match status" value="1"/>
</dbReference>
<dbReference type="RefSeq" id="WP_251839362.1">
    <property type="nucleotide sequence ID" value="NZ_JACSPO010000003.1"/>
</dbReference>
<evidence type="ECO:0000313" key="3">
    <source>
        <dbReference type="Proteomes" id="UP000661894"/>
    </source>
</evidence>
<name>A0ABR8Z1N9_9MICO</name>
<dbReference type="Proteomes" id="UP000661894">
    <property type="component" value="Unassembled WGS sequence"/>
</dbReference>
<feature type="region of interest" description="Disordered" evidence="1">
    <location>
        <begin position="214"/>
        <end position="238"/>
    </location>
</feature>
<accession>A0ABR8Z1N9</accession>
<feature type="compositionally biased region" description="Polar residues" evidence="1">
    <location>
        <begin position="214"/>
        <end position="229"/>
    </location>
</feature>
<keyword evidence="3" id="KW-1185">Reference proteome</keyword>
<dbReference type="EMBL" id="JACSPO010000003">
    <property type="protein sequence ID" value="MBD8062242.1"/>
    <property type="molecule type" value="Genomic_DNA"/>
</dbReference>
<proteinExistence type="predicted"/>
<dbReference type="SUPFAM" id="SSF46785">
    <property type="entry name" value="Winged helix' DNA-binding domain"/>
    <property type="match status" value="1"/>
</dbReference>
<evidence type="ECO:0000256" key="1">
    <source>
        <dbReference type="SAM" id="MobiDB-lite"/>
    </source>
</evidence>